<evidence type="ECO:0000313" key="3">
    <source>
        <dbReference type="EMBL" id="PVU85625.1"/>
    </source>
</evidence>
<feature type="coiled-coil region" evidence="1">
    <location>
        <begin position="49"/>
        <end position="130"/>
    </location>
</feature>
<dbReference type="InterPro" id="IPR005162">
    <property type="entry name" value="Retrotrans_gag_dom"/>
</dbReference>
<dbReference type="Proteomes" id="UP000245383">
    <property type="component" value="Unassembled WGS sequence"/>
</dbReference>
<dbReference type="STRING" id="133385.A0A2T9XZX6"/>
<feature type="non-terminal residue" evidence="3">
    <location>
        <position position="272"/>
    </location>
</feature>
<sequence length="272" mass="30729">MQSITRYAHSLSGLISCPKDTLISKARAIVSAAHIIGAEESYDKIITSNKEYKTQLTAAESQYNQLAAKLDAIKKHNKDLRDQNFDLKTQLDNKTRDKTEMYMQYQQEKIDILTREKNLAEKEADLYRRQSELATCPISTSSILPVSTSTIPKVPEFHGSIVGFSRWISWVSDLFDNYPQLTDFNKRLMVTDSLKGDARSWYDAEPDSSTLSWDTMKDALLRQYGGTNSISNALKTISALKLTARADFNSFIQQIRPAIQLVTKKDDTLAVA</sequence>
<organism evidence="3 4">
    <name type="scientific">Smittium simulii</name>
    <dbReference type="NCBI Taxonomy" id="133385"/>
    <lineage>
        <taxon>Eukaryota</taxon>
        <taxon>Fungi</taxon>
        <taxon>Fungi incertae sedis</taxon>
        <taxon>Zoopagomycota</taxon>
        <taxon>Kickxellomycotina</taxon>
        <taxon>Harpellomycetes</taxon>
        <taxon>Harpellales</taxon>
        <taxon>Legeriomycetaceae</taxon>
        <taxon>Smittium</taxon>
    </lineage>
</organism>
<keyword evidence="4" id="KW-1185">Reference proteome</keyword>
<evidence type="ECO:0000259" key="2">
    <source>
        <dbReference type="Pfam" id="PF03732"/>
    </source>
</evidence>
<gene>
    <name evidence="3" type="ORF">BB561_006926</name>
</gene>
<dbReference type="OrthoDB" id="5583158at2759"/>
<accession>A0A2T9XZX6</accession>
<keyword evidence="1" id="KW-0175">Coiled coil</keyword>
<reference evidence="3 4" key="1">
    <citation type="journal article" date="2018" name="MBio">
        <title>Comparative Genomics Reveals the Core Gene Toolbox for the Fungus-Insect Symbiosis.</title>
        <authorList>
            <person name="Wang Y."/>
            <person name="Stata M."/>
            <person name="Wang W."/>
            <person name="Stajich J.E."/>
            <person name="White M.M."/>
            <person name="Moncalvo J.M."/>
        </authorList>
    </citation>
    <scope>NUCLEOTIDE SEQUENCE [LARGE SCALE GENOMIC DNA]</scope>
    <source>
        <strain evidence="3 4">SWE-8-4</strain>
    </source>
</reference>
<evidence type="ECO:0000313" key="4">
    <source>
        <dbReference type="Proteomes" id="UP000245383"/>
    </source>
</evidence>
<name>A0A2T9XZX6_9FUNG</name>
<evidence type="ECO:0000256" key="1">
    <source>
        <dbReference type="SAM" id="Coils"/>
    </source>
</evidence>
<dbReference type="PROSITE" id="PS51257">
    <property type="entry name" value="PROKAR_LIPOPROTEIN"/>
    <property type="match status" value="1"/>
</dbReference>
<proteinExistence type="predicted"/>
<dbReference type="Pfam" id="PF03732">
    <property type="entry name" value="Retrotrans_gag"/>
    <property type="match status" value="1"/>
</dbReference>
<dbReference type="EMBL" id="MBFR01000827">
    <property type="protein sequence ID" value="PVU85625.1"/>
    <property type="molecule type" value="Genomic_DNA"/>
</dbReference>
<comment type="caution">
    <text evidence="3">The sequence shown here is derived from an EMBL/GenBank/DDBJ whole genome shotgun (WGS) entry which is preliminary data.</text>
</comment>
<dbReference type="AlphaFoldDB" id="A0A2T9XZX6"/>
<feature type="domain" description="Retrotransposon gag" evidence="2">
    <location>
        <begin position="190"/>
        <end position="254"/>
    </location>
</feature>
<protein>
    <recommendedName>
        <fullName evidence="2">Retrotransposon gag domain-containing protein</fullName>
    </recommendedName>
</protein>